<dbReference type="OrthoDB" id="6496945at2759"/>
<feature type="region of interest" description="Disordered" evidence="1">
    <location>
        <begin position="38"/>
        <end position="60"/>
    </location>
</feature>
<protein>
    <submittedName>
        <fullName evidence="3">Uncharacterized protein</fullName>
    </submittedName>
</protein>
<feature type="chain" id="PRO_5014798500" evidence="2">
    <location>
        <begin position="19"/>
        <end position="134"/>
    </location>
</feature>
<accession>A0A2L2Y823</accession>
<proteinExistence type="evidence at transcript level"/>
<feature type="signal peptide" evidence="2">
    <location>
        <begin position="1"/>
        <end position="18"/>
    </location>
</feature>
<evidence type="ECO:0000256" key="1">
    <source>
        <dbReference type="SAM" id="MobiDB-lite"/>
    </source>
</evidence>
<evidence type="ECO:0000313" key="3">
    <source>
        <dbReference type="EMBL" id="LAA04294.1"/>
    </source>
</evidence>
<feature type="compositionally biased region" description="Basic and acidic residues" evidence="1">
    <location>
        <begin position="49"/>
        <end position="58"/>
    </location>
</feature>
<dbReference type="AlphaFoldDB" id="A0A2L2Y823"/>
<sequence>MNGPVFLLLSAIILVAESSMPHGLRMFFQSARYTDENSTRMSKMPSRFEQPEEIKDSGVGRLSSLQSSIEEAGKNYDSGDFALYTPPPVKHNEAECYVESQVPRREPGRCIKLAGITPACQTETFLSPNHHMCS</sequence>
<evidence type="ECO:0000256" key="2">
    <source>
        <dbReference type="SAM" id="SignalP"/>
    </source>
</evidence>
<keyword evidence="2" id="KW-0732">Signal</keyword>
<name>A0A2L2Y823_PARTP</name>
<reference evidence="3" key="1">
    <citation type="journal article" date="2016" name="Mol. Ecol. Resour.">
        <title>Evaluation of the impact of RNA preservation methods of spiders for de novo transcriptome assembly.</title>
        <authorList>
            <person name="Kono N."/>
            <person name="Nakamura H."/>
            <person name="Ito Y."/>
            <person name="Tomita M."/>
            <person name="Arakawa K."/>
        </authorList>
    </citation>
    <scope>NUCLEOTIDE SEQUENCE</scope>
    <source>
        <tissue evidence="3">Whole body</tissue>
    </source>
</reference>
<dbReference type="EMBL" id="IAAA01017557">
    <property type="protein sequence ID" value="LAA04294.1"/>
    <property type="molecule type" value="mRNA"/>
</dbReference>
<organism evidence="3">
    <name type="scientific">Parasteatoda tepidariorum</name>
    <name type="common">Common house spider</name>
    <name type="synonym">Achaearanea tepidariorum</name>
    <dbReference type="NCBI Taxonomy" id="114398"/>
    <lineage>
        <taxon>Eukaryota</taxon>
        <taxon>Metazoa</taxon>
        <taxon>Ecdysozoa</taxon>
        <taxon>Arthropoda</taxon>
        <taxon>Chelicerata</taxon>
        <taxon>Arachnida</taxon>
        <taxon>Araneae</taxon>
        <taxon>Araneomorphae</taxon>
        <taxon>Entelegynae</taxon>
        <taxon>Araneoidea</taxon>
        <taxon>Theridiidae</taxon>
        <taxon>Parasteatoda</taxon>
    </lineage>
</organism>